<gene>
    <name evidence="3" type="ORF">GX302_03100</name>
</gene>
<dbReference type="AlphaFoldDB" id="A0A7K4AT54"/>
<sequence>MNDKKARKETSEITKKGLGTLIGKISGKGQLELEIDRLKSQIVRLELDLQSAKSQLEKKEALARLAVADRQEAEALLNQERIRTQTLSHELETLRSESEGKLKFRGIETLSPQAVQVYLSRLRSFHAPADDLLTVYLPSGTRLSEIMSEKILERVEEETRTLLDRLESETGVVIFYDFHRMICEAMAPPLPIASSTWQLGHNFKVALLEESLSKDYRILILILHAGESFIGFTPDAQVFDTKELIRSSVKEKHSKGGFSQRRFERLRGEDIAHHVDKVVEALHRFLEENRSVDFVILSGDFQLIGEIRKRLPLNLEVIEKPSDIRVEKTGGEEILRTVLSSRRYLL</sequence>
<dbReference type="OrthoDB" id="124486at2157"/>
<dbReference type="RefSeq" id="WP_167829608.1">
    <property type="nucleotide sequence ID" value="NZ_CP032683.1"/>
</dbReference>
<dbReference type="Gene3D" id="3.30.420.60">
    <property type="entry name" value="eRF1 domain 2"/>
    <property type="match status" value="1"/>
</dbReference>
<dbReference type="Pfam" id="PF18859">
    <property type="entry name" value="acVLRF1"/>
    <property type="match status" value="1"/>
</dbReference>
<dbReference type="SUPFAM" id="SSF53137">
    <property type="entry name" value="Translational machinery components"/>
    <property type="match status" value="1"/>
</dbReference>
<dbReference type="Proteomes" id="UP000585579">
    <property type="component" value="Unassembled WGS sequence"/>
</dbReference>
<evidence type="ECO:0000256" key="1">
    <source>
        <dbReference type="SAM" id="Coils"/>
    </source>
</evidence>
<evidence type="ECO:0000259" key="2">
    <source>
        <dbReference type="Pfam" id="PF18859"/>
    </source>
</evidence>
<comment type="caution">
    <text evidence="3">The sequence shown here is derived from an EMBL/GenBank/DDBJ whole genome shotgun (WGS) entry which is preliminary data.</text>
</comment>
<feature type="domain" description="Actinobacteria/chloroflexi VLRF1 release factor" evidence="2">
    <location>
        <begin position="218"/>
        <end position="314"/>
    </location>
</feature>
<protein>
    <submittedName>
        <fullName evidence="3">Peptide chain release factor-like protein</fullName>
    </submittedName>
</protein>
<dbReference type="InterPro" id="IPR040783">
    <property type="entry name" value="VLRF1"/>
</dbReference>
<reference evidence="3 4" key="1">
    <citation type="journal article" date="2020" name="Biotechnol. Biofuels">
        <title>New insights from the biogas microbiome by comprehensive genome-resolved metagenomics of nearly 1600 species originating from multiple anaerobic digesters.</title>
        <authorList>
            <person name="Campanaro S."/>
            <person name="Treu L."/>
            <person name="Rodriguez-R L.M."/>
            <person name="Kovalovszki A."/>
            <person name="Ziels R.M."/>
            <person name="Maus I."/>
            <person name="Zhu X."/>
            <person name="Kougias P.G."/>
            <person name="Basile A."/>
            <person name="Luo G."/>
            <person name="Schluter A."/>
            <person name="Konstantinidis K.T."/>
            <person name="Angelidaki I."/>
        </authorList>
    </citation>
    <scope>NUCLEOTIDE SEQUENCE [LARGE SCALE GENOMIC DNA]</scope>
    <source>
        <strain evidence="3">AS22ysBPME_46</strain>
    </source>
</reference>
<dbReference type="InterPro" id="IPR024049">
    <property type="entry name" value="eRF1_1_sf"/>
</dbReference>
<dbReference type="GeneID" id="53688755"/>
<evidence type="ECO:0000313" key="4">
    <source>
        <dbReference type="Proteomes" id="UP000585579"/>
    </source>
</evidence>
<feature type="coiled-coil region" evidence="1">
    <location>
        <begin position="28"/>
        <end position="97"/>
    </location>
</feature>
<proteinExistence type="predicted"/>
<organism evidence="3 4">
    <name type="scientific">Methanosarcina flavescens</name>
    <dbReference type="NCBI Taxonomy" id="1715806"/>
    <lineage>
        <taxon>Archaea</taxon>
        <taxon>Methanobacteriati</taxon>
        <taxon>Methanobacteriota</taxon>
        <taxon>Stenosarchaea group</taxon>
        <taxon>Methanomicrobia</taxon>
        <taxon>Methanosarcinales</taxon>
        <taxon>Methanosarcinaceae</taxon>
        <taxon>Methanosarcina</taxon>
    </lineage>
</organism>
<evidence type="ECO:0000313" key="3">
    <source>
        <dbReference type="EMBL" id="NLK31843.1"/>
    </source>
</evidence>
<dbReference type="SUPFAM" id="SSF55481">
    <property type="entry name" value="N-terminal domain of eukaryotic peptide chain release factor subunit 1, ERF1"/>
    <property type="match status" value="1"/>
</dbReference>
<dbReference type="InterPro" id="IPR042226">
    <property type="entry name" value="eFR1_2_sf"/>
</dbReference>
<name>A0A7K4AT54_9EURY</name>
<accession>A0A7K4AT54</accession>
<keyword evidence="1" id="KW-0175">Coiled coil</keyword>
<dbReference type="EMBL" id="JAAYQL010000018">
    <property type="protein sequence ID" value="NLK31843.1"/>
    <property type="molecule type" value="Genomic_DNA"/>
</dbReference>